<gene>
    <name evidence="1" type="ORF">EQG68_11465</name>
</gene>
<name>A0A4Q1KN80_9FLAO</name>
<keyword evidence="2" id="KW-1185">Reference proteome</keyword>
<evidence type="ECO:0000313" key="1">
    <source>
        <dbReference type="EMBL" id="RXR30669.1"/>
    </source>
</evidence>
<dbReference type="OrthoDB" id="2545744at2"/>
<reference evidence="2" key="1">
    <citation type="submission" date="2019-01" db="EMBL/GenBank/DDBJ databases">
        <title>Cytophagaceae bacterium strain CAR-16.</title>
        <authorList>
            <person name="Chen W.-M."/>
        </authorList>
    </citation>
    <scope>NUCLEOTIDE SEQUENCE [LARGE SCALE GENOMIC DNA]</scope>
    <source>
        <strain evidence="2">ICH-30</strain>
    </source>
</reference>
<evidence type="ECO:0000313" key="2">
    <source>
        <dbReference type="Proteomes" id="UP000289734"/>
    </source>
</evidence>
<sequence>MSTTFEVIPIETTEITFRQVVELSEKRINSFLKQNNIDKDISLNINLHENSEKYVKEINLDSAFEWQEDEYVWFKIDGVAGGTDSYCEVLKDLSEPNDPWWRLDDFKANNSTIEDFDSKIEKVKNLNRYWTLRRSMGQTGLINLSYGLISASIAELTNGFIWTDDGAWDYKKFPAEPVEFYKWYFNPDVEENEEFSDWAKRCLNGIKEEIIAVNNGSNAMADESVNDTINNKTNFWSKLKSWWS</sequence>
<proteinExistence type="predicted"/>
<protein>
    <submittedName>
        <fullName evidence="1">Uncharacterized protein</fullName>
    </submittedName>
</protein>
<accession>A0A4Q1KN80</accession>
<dbReference type="AlphaFoldDB" id="A0A4Q1KN80"/>
<dbReference type="EMBL" id="SBKQ01000011">
    <property type="protein sequence ID" value="RXR30669.1"/>
    <property type="molecule type" value="Genomic_DNA"/>
</dbReference>
<dbReference type="Proteomes" id="UP000289734">
    <property type="component" value="Unassembled WGS sequence"/>
</dbReference>
<organism evidence="1 2">
    <name type="scientific">Flavobacterium piscinae</name>
    <dbReference type="NCBI Taxonomy" id="2506424"/>
    <lineage>
        <taxon>Bacteria</taxon>
        <taxon>Pseudomonadati</taxon>
        <taxon>Bacteroidota</taxon>
        <taxon>Flavobacteriia</taxon>
        <taxon>Flavobacteriales</taxon>
        <taxon>Flavobacteriaceae</taxon>
        <taxon>Flavobacterium</taxon>
    </lineage>
</organism>
<dbReference type="RefSeq" id="WP_129465023.1">
    <property type="nucleotide sequence ID" value="NZ_JACSXZ010000002.1"/>
</dbReference>
<comment type="caution">
    <text evidence="1">The sequence shown here is derived from an EMBL/GenBank/DDBJ whole genome shotgun (WGS) entry which is preliminary data.</text>
</comment>